<comment type="function">
    <text evidence="13">Catalyzes the conversion of inosine 5'-phosphate (IMP) to xanthosine 5'-phosphate (XMP), the first committed and rate-limiting step in the de novo synthesis of guanine nucleotides, and therefore plays an important role in the regulation of cell growth.</text>
</comment>
<feature type="binding site" evidence="15">
    <location>
        <begin position="247"/>
        <end position="249"/>
    </location>
    <ligand>
        <name>NAD(+)</name>
        <dbReference type="ChEBI" id="CHEBI:57540"/>
    </ligand>
</feature>
<evidence type="ECO:0000259" key="20">
    <source>
        <dbReference type="PROSITE" id="PS51371"/>
    </source>
</evidence>
<feature type="binding site" description="in other chain" evidence="13 16">
    <location>
        <position position="299"/>
    </location>
    <ligand>
        <name>K(+)</name>
        <dbReference type="ChEBI" id="CHEBI:29103"/>
        <note>ligand shared between two tetrameric partners</note>
    </ligand>
</feature>
<dbReference type="InterPro" id="IPR000644">
    <property type="entry name" value="CBS_dom"/>
</dbReference>
<evidence type="ECO:0000256" key="9">
    <source>
        <dbReference type="ARBA" id="ARBA00023002"/>
    </source>
</evidence>
<evidence type="ECO:0000256" key="13">
    <source>
        <dbReference type="HAMAP-Rule" id="MF_01964"/>
    </source>
</evidence>
<keyword evidence="7 13" id="KW-0658">Purine biosynthesis</keyword>
<name>A0A7V3ZUZ9_UNCW3</name>
<keyword evidence="4 13" id="KW-0479">Metal-binding</keyword>
<evidence type="ECO:0000256" key="10">
    <source>
        <dbReference type="ARBA" id="ARBA00023027"/>
    </source>
</evidence>
<feature type="binding site" description="in other chain" evidence="13 16">
    <location>
        <position position="304"/>
    </location>
    <ligand>
        <name>K(+)</name>
        <dbReference type="ChEBI" id="CHEBI:29103"/>
        <note>ligand shared between two tetrameric partners</note>
    </ligand>
</feature>
<dbReference type="SUPFAM" id="SSF54631">
    <property type="entry name" value="CBS-domain pair"/>
    <property type="match status" value="1"/>
</dbReference>
<dbReference type="GO" id="GO:0046872">
    <property type="term" value="F:metal ion binding"/>
    <property type="evidence" value="ECO:0007669"/>
    <property type="project" value="UniProtKB-UniRule"/>
</dbReference>
<dbReference type="EC" id="1.1.1.205" evidence="13 19"/>
<dbReference type="PROSITE" id="PS51371">
    <property type="entry name" value="CBS"/>
    <property type="match status" value="2"/>
</dbReference>
<dbReference type="GO" id="GO:0003938">
    <property type="term" value="F:IMP dehydrogenase activity"/>
    <property type="evidence" value="ECO:0007669"/>
    <property type="project" value="UniProtKB-UniRule"/>
</dbReference>
<comment type="catalytic activity">
    <reaction evidence="12 13 19">
        <text>IMP + NAD(+) + H2O = XMP + NADH + H(+)</text>
        <dbReference type="Rhea" id="RHEA:11708"/>
        <dbReference type="ChEBI" id="CHEBI:15377"/>
        <dbReference type="ChEBI" id="CHEBI:15378"/>
        <dbReference type="ChEBI" id="CHEBI:57464"/>
        <dbReference type="ChEBI" id="CHEBI:57540"/>
        <dbReference type="ChEBI" id="CHEBI:57945"/>
        <dbReference type="ChEBI" id="CHEBI:58053"/>
        <dbReference type="EC" id="1.1.1.205"/>
    </reaction>
</comment>
<gene>
    <name evidence="13 21" type="primary">guaB</name>
    <name evidence="21" type="ORF">ENU74_03105</name>
</gene>
<evidence type="ECO:0000256" key="17">
    <source>
        <dbReference type="PROSITE-ProRule" id="PRU00703"/>
    </source>
</evidence>
<dbReference type="CDD" id="cd04601">
    <property type="entry name" value="CBS_pair_IMPDH"/>
    <property type="match status" value="1"/>
</dbReference>
<evidence type="ECO:0000256" key="5">
    <source>
        <dbReference type="ARBA" id="ARBA00022737"/>
    </source>
</evidence>
<evidence type="ECO:0000256" key="4">
    <source>
        <dbReference type="ARBA" id="ARBA00022723"/>
    </source>
</evidence>
<dbReference type="NCBIfam" id="TIGR01302">
    <property type="entry name" value="IMP_dehydrog"/>
    <property type="match status" value="1"/>
</dbReference>
<comment type="activity regulation">
    <text evidence="13">Mycophenolic acid (MPA) is a non-competitive inhibitor that prevents formation of the closed enzyme conformation by binding to the same site as the amobile flap. In contrast, mizoribine monophosphate (MZP) is a competitive inhibitor that induces the closed conformation. MPA is a potent inhibitor of mammalian IMPDHs but a poor inhibitor of the bacterial enzymes. MZP is a more potent inhibitor of bacterial IMPDH.</text>
</comment>
<dbReference type="SMART" id="SM00116">
    <property type="entry name" value="CBS"/>
    <property type="match status" value="2"/>
</dbReference>
<feature type="active site" description="Proton acceptor" evidence="13 14">
    <location>
        <position position="400"/>
    </location>
</feature>
<dbReference type="AlphaFoldDB" id="A0A7V3ZUZ9"/>
<dbReference type="EMBL" id="DTDR01000082">
    <property type="protein sequence ID" value="HGK63563.1"/>
    <property type="molecule type" value="Genomic_DNA"/>
</dbReference>
<keyword evidence="8 13" id="KW-0630">Potassium</keyword>
<evidence type="ECO:0000256" key="11">
    <source>
        <dbReference type="ARBA" id="ARBA00023122"/>
    </source>
</evidence>
<dbReference type="SUPFAM" id="SSF51412">
    <property type="entry name" value="Inosine monophosphate dehydrogenase (IMPDH)"/>
    <property type="match status" value="1"/>
</dbReference>
<dbReference type="GO" id="GO:0006183">
    <property type="term" value="P:GTP biosynthetic process"/>
    <property type="evidence" value="ECO:0007669"/>
    <property type="project" value="TreeGrafter"/>
</dbReference>
<feature type="domain" description="CBS" evidence="20">
    <location>
        <begin position="91"/>
        <end position="149"/>
    </location>
</feature>
<dbReference type="GO" id="GO:0006177">
    <property type="term" value="P:GMP biosynthetic process"/>
    <property type="evidence" value="ECO:0007669"/>
    <property type="project" value="UniProtKB-UniRule"/>
</dbReference>
<feature type="active site" description="Thioimidate intermediate" evidence="13 14">
    <location>
        <position position="304"/>
    </location>
</feature>
<proteinExistence type="inferred from homology"/>
<dbReference type="PROSITE" id="PS00487">
    <property type="entry name" value="IMP_DH_GMP_RED"/>
    <property type="match status" value="1"/>
</dbReference>
<dbReference type="InterPro" id="IPR001093">
    <property type="entry name" value="IMP_DH_GMPRt"/>
</dbReference>
<keyword evidence="10 13" id="KW-0520">NAD</keyword>
<evidence type="ECO:0000256" key="7">
    <source>
        <dbReference type="ARBA" id="ARBA00022755"/>
    </source>
</evidence>
<dbReference type="GO" id="GO:0000166">
    <property type="term" value="F:nucleotide binding"/>
    <property type="evidence" value="ECO:0007669"/>
    <property type="project" value="UniProtKB-UniRule"/>
</dbReference>
<dbReference type="SMART" id="SM01240">
    <property type="entry name" value="IMPDH"/>
    <property type="match status" value="1"/>
</dbReference>
<evidence type="ECO:0000256" key="2">
    <source>
        <dbReference type="ARBA" id="ARBA00005502"/>
    </source>
</evidence>
<evidence type="ECO:0000256" key="19">
    <source>
        <dbReference type="RuleBase" id="RU003928"/>
    </source>
</evidence>
<organism evidence="21">
    <name type="scientific">candidate division WOR-3 bacterium</name>
    <dbReference type="NCBI Taxonomy" id="2052148"/>
    <lineage>
        <taxon>Bacteria</taxon>
        <taxon>Bacteria division WOR-3</taxon>
    </lineage>
</organism>
<dbReference type="PIRSF" id="PIRSF000130">
    <property type="entry name" value="IMPDH"/>
    <property type="match status" value="1"/>
</dbReference>
<dbReference type="Pfam" id="PF00478">
    <property type="entry name" value="IMPDH"/>
    <property type="match status" value="1"/>
</dbReference>
<comment type="caution">
    <text evidence="21">The sequence shown here is derived from an EMBL/GenBank/DDBJ whole genome shotgun (WGS) entry which is preliminary data.</text>
</comment>
<evidence type="ECO:0000256" key="6">
    <source>
        <dbReference type="ARBA" id="ARBA00022749"/>
    </source>
</evidence>
<dbReference type="InterPro" id="IPR046342">
    <property type="entry name" value="CBS_dom_sf"/>
</dbReference>
<reference evidence="21" key="1">
    <citation type="journal article" date="2020" name="mSystems">
        <title>Genome- and Community-Level Interaction Insights into Carbon Utilization and Element Cycling Functions of Hydrothermarchaeota in Hydrothermal Sediment.</title>
        <authorList>
            <person name="Zhou Z."/>
            <person name="Liu Y."/>
            <person name="Xu W."/>
            <person name="Pan J."/>
            <person name="Luo Z.H."/>
            <person name="Li M."/>
        </authorList>
    </citation>
    <scope>NUCLEOTIDE SEQUENCE [LARGE SCALE GENOMIC DNA]</scope>
    <source>
        <strain evidence="21">SpSt-697</strain>
    </source>
</reference>
<dbReference type="FunFam" id="3.20.20.70:FF:000003">
    <property type="entry name" value="GMP reductase"/>
    <property type="match status" value="1"/>
</dbReference>
<feature type="binding site" evidence="13">
    <location>
        <position position="412"/>
    </location>
    <ligand>
        <name>IMP</name>
        <dbReference type="ChEBI" id="CHEBI:58053"/>
    </ligand>
</feature>
<feature type="binding site" evidence="13">
    <location>
        <position position="247"/>
    </location>
    <ligand>
        <name>NAD(+)</name>
        <dbReference type="ChEBI" id="CHEBI:57540"/>
    </ligand>
</feature>
<evidence type="ECO:0000256" key="16">
    <source>
        <dbReference type="PIRSR" id="PIRSR000130-4"/>
    </source>
</evidence>
<dbReference type="InterPro" id="IPR013785">
    <property type="entry name" value="Aldolase_TIM"/>
</dbReference>
<keyword evidence="11 17" id="KW-0129">CBS domain</keyword>
<comment type="cofactor">
    <cofactor evidence="1 13">
        <name>K(+)</name>
        <dbReference type="ChEBI" id="CHEBI:29103"/>
    </cofactor>
</comment>
<evidence type="ECO:0000256" key="3">
    <source>
        <dbReference type="ARBA" id="ARBA00011881"/>
    </source>
</evidence>
<evidence type="ECO:0000256" key="15">
    <source>
        <dbReference type="PIRSR" id="PIRSR000130-3"/>
    </source>
</evidence>
<evidence type="ECO:0000256" key="12">
    <source>
        <dbReference type="ARBA" id="ARBA00048028"/>
    </source>
</evidence>
<feature type="binding site" evidence="13">
    <location>
        <begin position="384"/>
        <end position="388"/>
    </location>
    <ligand>
        <name>IMP</name>
        <dbReference type="ChEBI" id="CHEBI:58053"/>
    </ligand>
</feature>
<feature type="binding site" evidence="13">
    <location>
        <position position="302"/>
    </location>
    <ligand>
        <name>IMP</name>
        <dbReference type="ChEBI" id="CHEBI:58053"/>
    </ligand>
</feature>
<feature type="binding site" evidence="13">
    <location>
        <position position="467"/>
    </location>
    <ligand>
        <name>K(+)</name>
        <dbReference type="ChEBI" id="CHEBI:29103"/>
        <note>ligand shared between two tetrameric partners</note>
    </ligand>
</feature>
<keyword evidence="9 13" id="KW-0560">Oxidoreductase</keyword>
<evidence type="ECO:0000256" key="14">
    <source>
        <dbReference type="PIRSR" id="PIRSR000130-1"/>
    </source>
</evidence>
<dbReference type="Gene3D" id="3.20.20.70">
    <property type="entry name" value="Aldolase class I"/>
    <property type="match status" value="1"/>
</dbReference>
<comment type="similarity">
    <text evidence="2 13 18">Belongs to the IMPDH/GMPR family.</text>
</comment>
<comment type="pathway">
    <text evidence="13 19">Purine metabolism; XMP biosynthesis via de novo pathway; XMP from IMP: step 1/1.</text>
</comment>
<dbReference type="InterPro" id="IPR005990">
    <property type="entry name" value="IMP_DH"/>
</dbReference>
<keyword evidence="6 13" id="KW-0332">GMP biosynthesis</keyword>
<keyword evidence="5" id="KW-0677">Repeat</keyword>
<dbReference type="InterPro" id="IPR015875">
    <property type="entry name" value="IMP_DH/GMP_Rdtase_CS"/>
</dbReference>
<comment type="subunit">
    <text evidence="3 13">Homotetramer.</text>
</comment>
<feature type="binding site" evidence="13">
    <location>
        <begin position="360"/>
        <end position="361"/>
    </location>
    <ligand>
        <name>IMP</name>
        <dbReference type="ChEBI" id="CHEBI:58053"/>
    </ligand>
</feature>
<dbReference type="HAMAP" id="MF_01964">
    <property type="entry name" value="IMPDH"/>
    <property type="match status" value="1"/>
</dbReference>
<sequence length="487" mass="53593">MRNKFIEGLTFDDILLIPQKSEILPKDVDVSTKFSRGIKLHIPLVSAAMDTTTEAQMAIALAIAGGIGVIHKNLSIEEQRQEVIKVKRAESVKIYNPITINPNQLIKEAKELMEKHSISGIPVVDEKGKLKGIITRRDIIFEKDLNQPVSKLMTKENLVTADENINLEEAIKILRKRKVEKLLLVDKNYCLKGLITVKDIIKKMEHPQATVDEYGRLRTAAAVGVDKTSIDRAYALVEAGVDALVVDTAHAHSYLVFKLIKELRKKFPDIQLIVGNVATAEACLDLVKLNVDAIKVGIGPGSICTTRIVAGVGVPQITAIMEAAKVLKKYKIPLIADGGIRYSGDIVKALACGADTVMIGNLFAGTDESPGEEILLEGRRYKIYRAMGSISAMKAGSKDRYFQEEAKKFVPEGIEGLVPYRGKVSEVIFQLIGGLKAGMGYVGARNLAELRKKAKFIKITYSGLKESHPHDIIISKEAPNYEKPKFL</sequence>
<feature type="binding site" evidence="13">
    <location>
        <position position="468"/>
    </location>
    <ligand>
        <name>K(+)</name>
        <dbReference type="ChEBI" id="CHEBI:29103"/>
        <note>ligand shared between two tetrameric partners</note>
    </ligand>
</feature>
<evidence type="ECO:0000256" key="18">
    <source>
        <dbReference type="RuleBase" id="RU003927"/>
    </source>
</evidence>
<feature type="binding site" evidence="13">
    <location>
        <position position="466"/>
    </location>
    <ligand>
        <name>K(+)</name>
        <dbReference type="ChEBI" id="CHEBI:29103"/>
        <note>ligand shared between two tetrameric partners</note>
    </ligand>
</feature>
<feature type="binding site" description="in other chain" evidence="13 16">
    <location>
        <position position="301"/>
    </location>
    <ligand>
        <name>K(+)</name>
        <dbReference type="ChEBI" id="CHEBI:29103"/>
        <note>ligand shared between two tetrameric partners</note>
    </ligand>
</feature>
<dbReference type="UniPathway" id="UPA00601">
    <property type="reaction ID" value="UER00295"/>
</dbReference>
<evidence type="ECO:0000313" key="21">
    <source>
        <dbReference type="EMBL" id="HGK63563.1"/>
    </source>
</evidence>
<comment type="caution">
    <text evidence="13">Lacks conserved residue(s) required for the propagation of feature annotation.</text>
</comment>
<feature type="domain" description="CBS" evidence="20">
    <location>
        <begin position="153"/>
        <end position="210"/>
    </location>
</feature>
<dbReference type="PANTHER" id="PTHR11911">
    <property type="entry name" value="INOSINE-5-MONOPHOSPHATE DEHYDROGENASE RELATED"/>
    <property type="match status" value="1"/>
</dbReference>
<accession>A0A7V3ZUZ9</accession>
<evidence type="ECO:0000256" key="1">
    <source>
        <dbReference type="ARBA" id="ARBA00001958"/>
    </source>
</evidence>
<protein>
    <recommendedName>
        <fullName evidence="13 19">Inosine-5'-monophosphate dehydrogenase</fullName>
        <shortName evidence="13">IMP dehydrogenase</shortName>
        <shortName evidence="13">IMPD</shortName>
        <shortName evidence="13">IMPDH</shortName>
        <ecNumber evidence="13 19">1.1.1.205</ecNumber>
    </recommendedName>
</protein>
<feature type="binding site" evidence="13">
    <location>
        <begin position="337"/>
        <end position="339"/>
    </location>
    <ligand>
        <name>IMP</name>
        <dbReference type="ChEBI" id="CHEBI:58053"/>
    </ligand>
</feature>
<dbReference type="Pfam" id="PF00571">
    <property type="entry name" value="CBS"/>
    <property type="match status" value="2"/>
</dbReference>
<dbReference type="CDD" id="cd00381">
    <property type="entry name" value="IMPDH"/>
    <property type="match status" value="1"/>
</dbReference>
<dbReference type="PANTHER" id="PTHR11911:SF111">
    <property type="entry name" value="INOSINE-5'-MONOPHOSPHATE DEHYDROGENASE"/>
    <property type="match status" value="1"/>
</dbReference>
<evidence type="ECO:0000256" key="8">
    <source>
        <dbReference type="ARBA" id="ARBA00022958"/>
    </source>
</evidence>
<feature type="binding site" evidence="13 15">
    <location>
        <begin position="297"/>
        <end position="299"/>
    </location>
    <ligand>
        <name>NAD(+)</name>
        <dbReference type="ChEBI" id="CHEBI:57540"/>
    </ligand>
</feature>